<dbReference type="Pfam" id="PF00155">
    <property type="entry name" value="Aminotran_1_2"/>
    <property type="match status" value="1"/>
</dbReference>
<evidence type="ECO:0000313" key="9">
    <source>
        <dbReference type="Proteomes" id="UP000308005"/>
    </source>
</evidence>
<dbReference type="Proteomes" id="UP000308005">
    <property type="component" value="Unassembled WGS sequence"/>
</dbReference>
<proteinExistence type="inferred from homology"/>
<accession>A0A4V4KIX4</accession>
<dbReference type="SUPFAM" id="SSF53383">
    <property type="entry name" value="PLP-dependent transferases"/>
    <property type="match status" value="1"/>
</dbReference>
<evidence type="ECO:0000256" key="4">
    <source>
        <dbReference type="ARBA" id="ARBA00022679"/>
    </source>
</evidence>
<gene>
    <name evidence="8" type="ORF">D6C91_06251</name>
</gene>
<dbReference type="InterPro" id="IPR004839">
    <property type="entry name" value="Aminotransferase_I/II_large"/>
</dbReference>
<dbReference type="GO" id="GO:0008793">
    <property type="term" value="F:aromatic-amino-acid transaminase activity"/>
    <property type="evidence" value="ECO:0007669"/>
    <property type="project" value="TreeGrafter"/>
</dbReference>
<keyword evidence="3" id="KW-0032">Aminotransferase</keyword>
<evidence type="ECO:0000313" key="8">
    <source>
        <dbReference type="EMBL" id="THZ16671.1"/>
    </source>
</evidence>
<dbReference type="EMBL" id="QZBM01000308">
    <property type="protein sequence ID" value="THZ16671.1"/>
    <property type="molecule type" value="Genomic_DNA"/>
</dbReference>
<evidence type="ECO:0000256" key="1">
    <source>
        <dbReference type="ARBA" id="ARBA00001933"/>
    </source>
</evidence>
<dbReference type="GO" id="GO:0047536">
    <property type="term" value="F:2-aminoadipate transaminase activity"/>
    <property type="evidence" value="ECO:0007669"/>
    <property type="project" value="TreeGrafter"/>
</dbReference>
<feature type="compositionally biased region" description="Basic and acidic residues" evidence="6">
    <location>
        <begin position="123"/>
        <end position="137"/>
    </location>
</feature>
<evidence type="ECO:0000256" key="3">
    <source>
        <dbReference type="ARBA" id="ARBA00022576"/>
    </source>
</evidence>
<evidence type="ECO:0000256" key="2">
    <source>
        <dbReference type="ARBA" id="ARBA00007441"/>
    </source>
</evidence>
<dbReference type="GO" id="GO:0019878">
    <property type="term" value="P:lysine biosynthetic process via aminoadipic acid"/>
    <property type="evidence" value="ECO:0007669"/>
    <property type="project" value="TreeGrafter"/>
</dbReference>
<feature type="domain" description="Aminotransferase class I/classII large" evidence="7">
    <location>
        <begin position="236"/>
        <end position="600"/>
    </location>
</feature>
<comment type="caution">
    <text evidence="8">The sequence shown here is derived from an EMBL/GenBank/DDBJ whole genome shotgun (WGS) entry which is preliminary data.</text>
</comment>
<keyword evidence="5" id="KW-0663">Pyridoxal phosphate</keyword>
<feature type="compositionally biased region" description="Basic and acidic residues" evidence="6">
    <location>
        <begin position="48"/>
        <end position="58"/>
    </location>
</feature>
<protein>
    <submittedName>
        <fullName evidence="8">PLP-dependent transferase</fullName>
    </submittedName>
</protein>
<comment type="similarity">
    <text evidence="2">Belongs to the class-I pyridoxal-phosphate-dependent aminotransferase family.</text>
</comment>
<evidence type="ECO:0000256" key="6">
    <source>
        <dbReference type="SAM" id="MobiDB-lite"/>
    </source>
</evidence>
<sequence>MYPHPAESPGRHTYALPDIRNCGWNQVPVEHTAARSRSSSVHQNRIHSPTDSRQRREQTVSGNLPLALANTCSESVQGLSRALTRQAKTSYAISLYAVVTLGVTCREFEPWRALLVEAETEPSDPKDPFTSSEDFKLCRPNSKPKSKNWDHHLSTECRNRLPSNLKASASSVKPGSDGAPIIPQRQISLGAGRPIPEYFPWDGLQLSGKTSRATGVEDEAVVMPCMRGEQDFDFAVALNYGYAAGSPQLLRFITEHIEMIHDPPYDDWETCLTSGTTSAMDTVFRMFCNRGDWIVTEEYSYPGAIEAVTPLGINILGIKMDGEGLIPEDLEAKLRNWDPTRGKKPSLMYIVPCGQNPTGATQSTERRRKIYQIAEEHDLYIIEDDPYYFLKLHSRSEFGEDAPMPVDEYLRQLPPSYLSMDVSGRVVRLDATSKILAPGLRCAWMTCCSQIAEKYMNYTEVGSVAPSGFSQVAMYKLLDVTWGHDGFIRWLSFLSHQYRQRRDALVAACEKYLPPDLFTWVVPEAGMFLWLHLQSPTPRISCSSCSDCSIEKEKTALLDLEERIYNRSMEKGVVISKGSWFAAEPDQLKGVKLRLTFATAPLDSFDWAVKQFADAVRGELSK</sequence>
<name>A0A4V4KIX4_AURPU</name>
<feature type="region of interest" description="Disordered" evidence="6">
    <location>
        <begin position="119"/>
        <end position="141"/>
    </location>
</feature>
<dbReference type="GO" id="GO:0006571">
    <property type="term" value="P:tyrosine biosynthetic process"/>
    <property type="evidence" value="ECO:0007669"/>
    <property type="project" value="TreeGrafter"/>
</dbReference>
<dbReference type="AlphaFoldDB" id="A0A4V4KIX4"/>
<dbReference type="InterPro" id="IPR015421">
    <property type="entry name" value="PyrdxlP-dep_Trfase_major"/>
</dbReference>
<evidence type="ECO:0000259" key="7">
    <source>
        <dbReference type="Pfam" id="PF00155"/>
    </source>
</evidence>
<dbReference type="GO" id="GO:0030170">
    <property type="term" value="F:pyridoxal phosphate binding"/>
    <property type="evidence" value="ECO:0007669"/>
    <property type="project" value="InterPro"/>
</dbReference>
<organism evidence="8 9">
    <name type="scientific">Aureobasidium pullulans</name>
    <name type="common">Black yeast</name>
    <name type="synonym">Pullularia pullulans</name>
    <dbReference type="NCBI Taxonomy" id="5580"/>
    <lineage>
        <taxon>Eukaryota</taxon>
        <taxon>Fungi</taxon>
        <taxon>Dikarya</taxon>
        <taxon>Ascomycota</taxon>
        <taxon>Pezizomycotina</taxon>
        <taxon>Dothideomycetes</taxon>
        <taxon>Dothideomycetidae</taxon>
        <taxon>Dothideales</taxon>
        <taxon>Saccotheciaceae</taxon>
        <taxon>Aureobasidium</taxon>
    </lineage>
</organism>
<dbReference type="InterPro" id="IPR050859">
    <property type="entry name" value="Class-I_PLP-dep_aminotransf"/>
</dbReference>
<feature type="region of interest" description="Disordered" evidence="6">
    <location>
        <begin position="33"/>
        <end position="60"/>
    </location>
</feature>
<dbReference type="PANTHER" id="PTHR42790:SF21">
    <property type="entry name" value="AROMATIC_AMINOADIPATE AMINOTRANSFERASE 1"/>
    <property type="match status" value="1"/>
</dbReference>
<dbReference type="InterPro" id="IPR015424">
    <property type="entry name" value="PyrdxlP-dep_Trfase"/>
</dbReference>
<reference evidence="8 9" key="1">
    <citation type="submission" date="2018-10" db="EMBL/GenBank/DDBJ databases">
        <title>Fifty Aureobasidium pullulans genomes reveal a recombining polyextremotolerant generalist.</title>
        <authorList>
            <person name="Gostincar C."/>
            <person name="Turk M."/>
            <person name="Zajc J."/>
            <person name="Gunde-Cimerman N."/>
        </authorList>
    </citation>
    <scope>NUCLEOTIDE SEQUENCE [LARGE SCALE GENOMIC DNA]</scope>
    <source>
        <strain evidence="8 9">EXF-3863</strain>
    </source>
</reference>
<comment type="cofactor">
    <cofactor evidence="1">
        <name>pyridoxal 5'-phosphate</name>
        <dbReference type="ChEBI" id="CHEBI:597326"/>
    </cofactor>
</comment>
<dbReference type="PANTHER" id="PTHR42790">
    <property type="entry name" value="AMINOTRANSFERASE"/>
    <property type="match status" value="1"/>
</dbReference>
<dbReference type="CDD" id="cd00609">
    <property type="entry name" value="AAT_like"/>
    <property type="match status" value="1"/>
</dbReference>
<feature type="compositionally biased region" description="Polar residues" evidence="6">
    <location>
        <begin position="35"/>
        <end position="47"/>
    </location>
</feature>
<evidence type="ECO:0000256" key="5">
    <source>
        <dbReference type="ARBA" id="ARBA00022898"/>
    </source>
</evidence>
<keyword evidence="4 8" id="KW-0808">Transferase</keyword>
<dbReference type="GO" id="GO:0009074">
    <property type="term" value="P:aromatic amino acid family catabolic process"/>
    <property type="evidence" value="ECO:0007669"/>
    <property type="project" value="TreeGrafter"/>
</dbReference>
<dbReference type="Gene3D" id="3.40.640.10">
    <property type="entry name" value="Type I PLP-dependent aspartate aminotransferase-like (Major domain)"/>
    <property type="match status" value="1"/>
</dbReference>